<dbReference type="OrthoDB" id="4429489at2759"/>
<feature type="repeat" description="ANK" evidence="7">
    <location>
        <begin position="509"/>
        <end position="554"/>
    </location>
</feature>
<accession>A0A8I6STL9</accession>
<dbReference type="SUPFAM" id="SSF48403">
    <property type="entry name" value="Ankyrin repeat"/>
    <property type="match status" value="2"/>
</dbReference>
<dbReference type="OMA" id="FMTTEWR"/>
<feature type="repeat" description="ANK" evidence="7">
    <location>
        <begin position="40"/>
        <end position="62"/>
    </location>
</feature>
<comment type="similarity">
    <text evidence="6">Belongs to the fem-1 family.</text>
</comment>
<dbReference type="PANTHER" id="PTHR24173">
    <property type="entry name" value="ANKYRIN REPEAT CONTAINING"/>
    <property type="match status" value="1"/>
</dbReference>
<dbReference type="EnsemblMetazoa" id="XM_024227041.1">
    <property type="protein sequence ID" value="XP_024082809.1"/>
    <property type="gene ID" value="LOC112126948"/>
</dbReference>
<proteinExistence type="inferred from homology"/>
<evidence type="ECO:0000256" key="3">
    <source>
        <dbReference type="ARBA" id="ARBA00022786"/>
    </source>
</evidence>
<dbReference type="InterPro" id="IPR002110">
    <property type="entry name" value="Ankyrin_rpt"/>
</dbReference>
<reference evidence="8" key="1">
    <citation type="submission" date="2022-01" db="UniProtKB">
        <authorList>
            <consortium name="EnsemblMetazoa"/>
        </authorList>
    </citation>
    <scope>IDENTIFICATION</scope>
</reference>
<name>A0A8I6STL9_CIMLE</name>
<evidence type="ECO:0000256" key="1">
    <source>
        <dbReference type="ARBA" id="ARBA00004906"/>
    </source>
</evidence>
<dbReference type="Proteomes" id="UP000494040">
    <property type="component" value="Unassembled WGS sequence"/>
</dbReference>
<protein>
    <recommendedName>
        <fullName evidence="10">Protein fem-1 homolog CG6966</fullName>
    </recommendedName>
</protein>
<dbReference type="SMART" id="SM00248">
    <property type="entry name" value="ANK"/>
    <property type="match status" value="8"/>
</dbReference>
<evidence type="ECO:0000256" key="4">
    <source>
        <dbReference type="ARBA" id="ARBA00022803"/>
    </source>
</evidence>
<dbReference type="KEGG" id="clec:112126948"/>
<evidence type="ECO:0000256" key="5">
    <source>
        <dbReference type="ARBA" id="ARBA00023043"/>
    </source>
</evidence>
<comment type="pathway">
    <text evidence="1">Protein modification; protein ubiquitination.</text>
</comment>
<feature type="repeat" description="ANK" evidence="7">
    <location>
        <begin position="148"/>
        <end position="180"/>
    </location>
</feature>
<evidence type="ECO:0000256" key="7">
    <source>
        <dbReference type="PROSITE-ProRule" id="PRU00023"/>
    </source>
</evidence>
<dbReference type="GeneID" id="112126948"/>
<dbReference type="PANTHER" id="PTHR24173:SF85">
    <property type="entry name" value="PROTEIN FEM-1 HOMOLOG CG6966"/>
    <property type="match status" value="1"/>
</dbReference>
<feature type="repeat" description="ANK" evidence="7">
    <location>
        <begin position="555"/>
        <end position="590"/>
    </location>
</feature>
<feature type="repeat" description="ANK" evidence="7">
    <location>
        <begin position="115"/>
        <end position="147"/>
    </location>
</feature>
<organism evidence="8 9">
    <name type="scientific">Cimex lectularius</name>
    <name type="common">Bed bug</name>
    <name type="synonym">Acanthia lectularia</name>
    <dbReference type="NCBI Taxonomy" id="79782"/>
    <lineage>
        <taxon>Eukaryota</taxon>
        <taxon>Metazoa</taxon>
        <taxon>Ecdysozoa</taxon>
        <taxon>Arthropoda</taxon>
        <taxon>Hexapoda</taxon>
        <taxon>Insecta</taxon>
        <taxon>Pterygota</taxon>
        <taxon>Neoptera</taxon>
        <taxon>Paraneoptera</taxon>
        <taxon>Hemiptera</taxon>
        <taxon>Heteroptera</taxon>
        <taxon>Panheteroptera</taxon>
        <taxon>Cimicomorpha</taxon>
        <taxon>Cimicidae</taxon>
        <taxon>Cimex</taxon>
    </lineage>
</organism>
<keyword evidence="9" id="KW-1185">Reference proteome</keyword>
<evidence type="ECO:0000256" key="2">
    <source>
        <dbReference type="ARBA" id="ARBA00022737"/>
    </source>
</evidence>
<dbReference type="PROSITE" id="PS50088">
    <property type="entry name" value="ANK_REPEAT"/>
    <property type="match status" value="7"/>
</dbReference>
<dbReference type="Gene3D" id="1.25.40.10">
    <property type="entry name" value="Tetratricopeptide repeat domain"/>
    <property type="match status" value="1"/>
</dbReference>
<dbReference type="Pfam" id="PF00023">
    <property type="entry name" value="Ank"/>
    <property type="match status" value="1"/>
</dbReference>
<keyword evidence="5 7" id="KW-0040">ANK repeat</keyword>
<dbReference type="Pfam" id="PF12796">
    <property type="entry name" value="Ank_2"/>
    <property type="match status" value="2"/>
</dbReference>
<dbReference type="FunFam" id="1.25.40.10:FF:000104">
    <property type="entry name" value="Fem-1 homolog c (C.elegans)"/>
    <property type="match status" value="1"/>
</dbReference>
<evidence type="ECO:0000256" key="6">
    <source>
        <dbReference type="ARBA" id="ARBA00038500"/>
    </source>
</evidence>
<evidence type="ECO:0008006" key="10">
    <source>
        <dbReference type="Google" id="ProtNLM"/>
    </source>
</evidence>
<dbReference type="RefSeq" id="XP_024082809.1">
    <property type="nucleotide sequence ID" value="XM_024227041.1"/>
</dbReference>
<dbReference type="Pfam" id="PF13606">
    <property type="entry name" value="Ank_3"/>
    <property type="match status" value="1"/>
</dbReference>
<dbReference type="PRINTS" id="PR01415">
    <property type="entry name" value="ANKYRIN"/>
</dbReference>
<evidence type="ECO:0000313" key="9">
    <source>
        <dbReference type="Proteomes" id="UP000494040"/>
    </source>
</evidence>
<sequence>MDFKNVVYNAARDGKLRRLKVFLDHRTSDEVLKLIATKTNGATPLVMACRNGHYDVVEYLVDVCCADLEQPGSVVFDGETIEGAPPLWCAAAAGHYAVVNFLVKRGAYVNSTTKTNSTPLRAACFDGHFAIVKFLVEKGADIEVSNRHGHTCLMIACYKGHYQIAHYLLGLGANVNRKSVKGNTALHDCAESGSLNILKMLVDHGAKMDVDSYGMTPLLAASVTGHGHIVEYLIQLPEIVSRQESIDALELLGATYVDKRRDMIGALDLWKRAMAIRYAPDLPPLPKPVQAVTVEAYEHSREMRTAEELDNLLADPDEMRMQALLIRERILGPAHPDTSYYVRYRGAVYADAGKFSRCISLWSYALDMQQAMLEPLNPMTQSSLFSFTELFSFMMGEEGRSSGRGRRVPVVSFDDMIQVLEKAVKEVRAGLGLSPTPVPTNCYSNLDPLGAGNNKQSESNYLHRVMVIALHLACLTIKSLSSTPSNSENWHKAHSILYQFVSLNPRGRGGQTPLHLACSEDAGLVGRYPACRFPSVALVESLLKVGADPNALDDNGSTPLHIVGKADPLPSQKLVKSLLDHGAHFDAIDSFGKNFSHLLHPEVPLCKIVNPLRHTTLACLAAQAIRLYRVPFAGQIPRHLEPFVLQH</sequence>
<dbReference type="InterPro" id="IPR036770">
    <property type="entry name" value="Ankyrin_rpt-contain_sf"/>
</dbReference>
<feature type="repeat" description="ANK" evidence="7">
    <location>
        <begin position="181"/>
        <end position="213"/>
    </location>
</feature>
<feature type="repeat" description="ANK" evidence="7">
    <location>
        <begin position="82"/>
        <end position="114"/>
    </location>
</feature>
<dbReference type="PROSITE" id="PS50297">
    <property type="entry name" value="ANK_REP_REGION"/>
    <property type="match status" value="6"/>
</dbReference>
<keyword evidence="2" id="KW-0677">Repeat</keyword>
<dbReference type="Gene3D" id="1.25.40.20">
    <property type="entry name" value="Ankyrin repeat-containing domain"/>
    <property type="match status" value="3"/>
</dbReference>
<keyword evidence="4" id="KW-0802">TPR repeat</keyword>
<evidence type="ECO:0000313" key="8">
    <source>
        <dbReference type="EnsemblMetazoa" id="XP_024082809.1"/>
    </source>
</evidence>
<dbReference type="AlphaFoldDB" id="A0A8I6STL9"/>
<dbReference type="InterPro" id="IPR011990">
    <property type="entry name" value="TPR-like_helical_dom_sf"/>
</dbReference>
<keyword evidence="3" id="KW-0833">Ubl conjugation pathway</keyword>